<accession>A0A9D2FR77</accession>
<feature type="domain" description="HAMP" evidence="7">
    <location>
        <begin position="301"/>
        <end position="353"/>
    </location>
</feature>
<evidence type="ECO:0000256" key="3">
    <source>
        <dbReference type="ARBA" id="ARBA00022679"/>
    </source>
</evidence>
<feature type="coiled-coil region" evidence="5">
    <location>
        <begin position="341"/>
        <end position="368"/>
    </location>
</feature>
<sequence length="587" mass="66005">MKHVFLRTLRGRFLIITITIMLAIGIGVSTLAYAMSSKNLHDNQLHATQTNLQFLSSNINSHMNNILALSKWSCSNDGILSYLQTTREAAAYNTFKSNAFERLHEQYLSTDSGSYIERIIIAGTNRDDYLQITSPEKSTGKSLVPIIQNLPYYQELITASDYDFSIGPQPDPISESDSLMLPILRPVESSYKKVTIGFSFIQVSLSLFTTPLKEFSLKEGSPVYLSIAGEVFCISGTKVEKEKAFPPNAIEQTLSAKGCSIALPMSTSSLWKHSAGYLILLAMVLLSTLIMGIILYYTLNRSVSRPVSVLLRRLSFIASGDFTQDPSIEWDNELGDIGRSINQLSMDIKELMEQKITFEKEKKDYEYQVLQSQINPHFLYNTLNSIKWMATIQNAPGIAEMTTSLSHLLKSIAKGTSTIVSIQDELNLLEDYFTIQKYRYGGALTISRRIEDETLLKIQVLRFTLQPIVENAIFHGIEPKGAQGHIDLEIYRCQGGVRIDITDDGIGMEQQTIENILSQDTTQRSHFFKQIGIGSVNKRIKYNFGETYGLSIKSEVKKYTTMSVFLPEIYINTKEEGDKSNDKTIDS</sequence>
<dbReference type="InterPro" id="IPR036890">
    <property type="entry name" value="HATPase_C_sf"/>
</dbReference>
<evidence type="ECO:0000259" key="7">
    <source>
        <dbReference type="PROSITE" id="PS50885"/>
    </source>
</evidence>
<keyword evidence="3" id="KW-0808">Transferase</keyword>
<dbReference type="EMBL" id="DXBG01000187">
    <property type="protein sequence ID" value="HIZ65849.1"/>
    <property type="molecule type" value="Genomic_DNA"/>
</dbReference>
<dbReference type="GO" id="GO:0000155">
    <property type="term" value="F:phosphorelay sensor kinase activity"/>
    <property type="evidence" value="ECO:0007669"/>
    <property type="project" value="InterPro"/>
</dbReference>
<dbReference type="AlphaFoldDB" id="A0A9D2FR77"/>
<keyword evidence="5" id="KW-0175">Coiled coil</keyword>
<dbReference type="InterPro" id="IPR050640">
    <property type="entry name" value="Bact_2-comp_sensor_kinase"/>
</dbReference>
<dbReference type="PANTHER" id="PTHR34220:SF7">
    <property type="entry name" value="SENSOR HISTIDINE KINASE YPDA"/>
    <property type="match status" value="1"/>
</dbReference>
<dbReference type="InterPro" id="IPR003594">
    <property type="entry name" value="HATPase_dom"/>
</dbReference>
<protein>
    <submittedName>
        <fullName evidence="8">Histidine kinase</fullName>
    </submittedName>
</protein>
<dbReference type="GO" id="GO:0016020">
    <property type="term" value="C:membrane"/>
    <property type="evidence" value="ECO:0007669"/>
    <property type="project" value="UniProtKB-SubCell"/>
</dbReference>
<evidence type="ECO:0000256" key="5">
    <source>
        <dbReference type="SAM" id="Coils"/>
    </source>
</evidence>
<dbReference type="Gene3D" id="6.10.340.10">
    <property type="match status" value="1"/>
</dbReference>
<keyword evidence="6" id="KW-0812">Transmembrane</keyword>
<evidence type="ECO:0000256" key="6">
    <source>
        <dbReference type="SAM" id="Phobius"/>
    </source>
</evidence>
<evidence type="ECO:0000256" key="2">
    <source>
        <dbReference type="ARBA" id="ARBA00022553"/>
    </source>
</evidence>
<evidence type="ECO:0000256" key="1">
    <source>
        <dbReference type="ARBA" id="ARBA00004370"/>
    </source>
</evidence>
<dbReference type="Proteomes" id="UP000824056">
    <property type="component" value="Unassembled WGS sequence"/>
</dbReference>
<evidence type="ECO:0000313" key="8">
    <source>
        <dbReference type="EMBL" id="HIZ65849.1"/>
    </source>
</evidence>
<evidence type="ECO:0000313" key="9">
    <source>
        <dbReference type="Proteomes" id="UP000824056"/>
    </source>
</evidence>
<dbReference type="InterPro" id="IPR003660">
    <property type="entry name" value="HAMP_dom"/>
</dbReference>
<keyword evidence="4 8" id="KW-0418">Kinase</keyword>
<keyword evidence="6" id="KW-1133">Transmembrane helix</keyword>
<dbReference type="InterPro" id="IPR010559">
    <property type="entry name" value="Sig_transdc_His_kin_internal"/>
</dbReference>
<organism evidence="8 9">
    <name type="scientific">Candidatus Blautia pullicola</name>
    <dbReference type="NCBI Taxonomy" id="2838498"/>
    <lineage>
        <taxon>Bacteria</taxon>
        <taxon>Bacillati</taxon>
        <taxon>Bacillota</taxon>
        <taxon>Clostridia</taxon>
        <taxon>Lachnospirales</taxon>
        <taxon>Lachnospiraceae</taxon>
        <taxon>Blautia</taxon>
    </lineage>
</organism>
<keyword evidence="2" id="KW-0597">Phosphoprotein</keyword>
<dbReference type="Pfam" id="PF02518">
    <property type="entry name" value="HATPase_c"/>
    <property type="match status" value="1"/>
</dbReference>
<keyword evidence="6" id="KW-0472">Membrane</keyword>
<reference evidence="8" key="2">
    <citation type="submission" date="2021-04" db="EMBL/GenBank/DDBJ databases">
        <authorList>
            <person name="Gilroy R."/>
        </authorList>
    </citation>
    <scope>NUCLEOTIDE SEQUENCE</scope>
    <source>
        <strain evidence="8">1068</strain>
    </source>
</reference>
<dbReference type="SUPFAM" id="SSF158472">
    <property type="entry name" value="HAMP domain-like"/>
    <property type="match status" value="1"/>
</dbReference>
<dbReference type="PROSITE" id="PS50885">
    <property type="entry name" value="HAMP"/>
    <property type="match status" value="1"/>
</dbReference>
<name>A0A9D2FR77_9FIRM</name>
<evidence type="ECO:0000256" key="4">
    <source>
        <dbReference type="ARBA" id="ARBA00022777"/>
    </source>
</evidence>
<dbReference type="PANTHER" id="PTHR34220">
    <property type="entry name" value="SENSOR HISTIDINE KINASE YPDA"/>
    <property type="match status" value="1"/>
</dbReference>
<dbReference type="SMART" id="SM00304">
    <property type="entry name" value="HAMP"/>
    <property type="match status" value="1"/>
</dbReference>
<dbReference type="SUPFAM" id="SSF55874">
    <property type="entry name" value="ATPase domain of HSP90 chaperone/DNA topoisomerase II/histidine kinase"/>
    <property type="match status" value="1"/>
</dbReference>
<gene>
    <name evidence="8" type="ORF">H9809_08130</name>
</gene>
<feature type="transmembrane region" description="Helical" evidence="6">
    <location>
        <begin position="12"/>
        <end position="34"/>
    </location>
</feature>
<proteinExistence type="predicted"/>
<feature type="transmembrane region" description="Helical" evidence="6">
    <location>
        <begin position="275"/>
        <end position="299"/>
    </location>
</feature>
<reference evidence="8" key="1">
    <citation type="journal article" date="2021" name="PeerJ">
        <title>Extensive microbial diversity within the chicken gut microbiome revealed by metagenomics and culture.</title>
        <authorList>
            <person name="Gilroy R."/>
            <person name="Ravi A."/>
            <person name="Getino M."/>
            <person name="Pursley I."/>
            <person name="Horton D.L."/>
            <person name="Alikhan N.F."/>
            <person name="Baker D."/>
            <person name="Gharbi K."/>
            <person name="Hall N."/>
            <person name="Watson M."/>
            <person name="Adriaenssens E.M."/>
            <person name="Foster-Nyarko E."/>
            <person name="Jarju S."/>
            <person name="Secka A."/>
            <person name="Antonio M."/>
            <person name="Oren A."/>
            <person name="Chaudhuri R.R."/>
            <person name="La Ragione R."/>
            <person name="Hildebrand F."/>
            <person name="Pallen M.J."/>
        </authorList>
    </citation>
    <scope>NUCLEOTIDE SEQUENCE</scope>
    <source>
        <strain evidence="8">1068</strain>
    </source>
</reference>
<dbReference type="Gene3D" id="3.30.565.10">
    <property type="entry name" value="Histidine kinase-like ATPase, C-terminal domain"/>
    <property type="match status" value="1"/>
</dbReference>
<comment type="subcellular location">
    <subcellularLocation>
        <location evidence="1">Membrane</location>
    </subcellularLocation>
</comment>
<comment type="caution">
    <text evidence="8">The sequence shown here is derived from an EMBL/GenBank/DDBJ whole genome shotgun (WGS) entry which is preliminary data.</text>
</comment>
<dbReference type="Pfam" id="PF06580">
    <property type="entry name" value="His_kinase"/>
    <property type="match status" value="1"/>
</dbReference>